<dbReference type="Proteomes" id="UP000004978">
    <property type="component" value="Unassembled WGS sequence"/>
</dbReference>
<accession>F9UK15</accession>
<dbReference type="STRING" id="1037410.MCSF7_01109"/>
<sequence length="145" mass="17641">MLKDIFISKINYPNDRNFNFYQLNKKMIKPHQHFVSLSYGKKIFFHSIESVKPLANLHYIFENSKKLKIKKNIYLFNYKQVKLCSLTYLSYIDFSKRYSFSVFKNIDFTLLKNRYLPIEIKKDILKKYNKYLSSHNNNLKDFLII</sequence>
<gene>
    <name evidence="1" type="ORF">MCSF7_01109</name>
</gene>
<comment type="caution">
    <text evidence="1">The sequence shown here is derived from an EMBL/GenBank/DDBJ whole genome shotgun (WGS) entry which is preliminary data.</text>
</comment>
<protein>
    <submittedName>
        <fullName evidence="1">Uncharacterized protein</fullName>
    </submittedName>
</protein>
<keyword evidence="2" id="KW-1185">Reference proteome</keyword>
<dbReference type="AlphaFoldDB" id="F9UK15"/>
<reference evidence="1 2" key="1">
    <citation type="journal article" date="2013" name="Genome Announc.">
        <title>Genome Sequence of Mycoplasma columbinum Strain SF7.</title>
        <authorList>
            <person name="Guo Z."/>
            <person name="Xu X."/>
            <person name="Zheng Q."/>
            <person name="Li T."/>
            <person name="Kuang S."/>
            <person name="Zhang Z."/>
            <person name="Chen Y."/>
            <person name="Lu X."/>
            <person name="Zhou R."/>
            <person name="Bi D."/>
            <person name="Jin H."/>
        </authorList>
    </citation>
    <scope>NUCLEOTIDE SEQUENCE [LARGE SCALE GENOMIC DNA]</scope>
    <source>
        <strain evidence="1 2">SF7</strain>
    </source>
</reference>
<name>F9UK15_9BACT</name>
<dbReference type="EMBL" id="AFXA01000009">
    <property type="protein sequence ID" value="EGV00361.1"/>
    <property type="molecule type" value="Genomic_DNA"/>
</dbReference>
<organism evidence="1 2">
    <name type="scientific">Mycoplasmopsis columbina SF7</name>
    <dbReference type="NCBI Taxonomy" id="1037410"/>
    <lineage>
        <taxon>Bacteria</taxon>
        <taxon>Bacillati</taxon>
        <taxon>Mycoplasmatota</taxon>
        <taxon>Mycoplasmoidales</taxon>
        <taxon>Metamycoplasmataceae</taxon>
        <taxon>Mycoplasmopsis</taxon>
    </lineage>
</organism>
<proteinExistence type="predicted"/>
<evidence type="ECO:0000313" key="2">
    <source>
        <dbReference type="Proteomes" id="UP000004978"/>
    </source>
</evidence>
<evidence type="ECO:0000313" key="1">
    <source>
        <dbReference type="EMBL" id="EGV00361.1"/>
    </source>
</evidence>